<dbReference type="AlphaFoldDB" id="A0A3L6F7K8"/>
<evidence type="ECO:0000256" key="1">
    <source>
        <dbReference type="SAM" id="Phobius"/>
    </source>
</evidence>
<keyword evidence="1" id="KW-0472">Membrane</keyword>
<feature type="transmembrane region" description="Helical" evidence="1">
    <location>
        <begin position="6"/>
        <end position="23"/>
    </location>
</feature>
<sequence>MVFSNIVVFYVIKYLFAFLKTMFSKPWYSRYHDIFGVLETPL</sequence>
<evidence type="ECO:0000313" key="2">
    <source>
        <dbReference type="EMBL" id="PWZ29115.1"/>
    </source>
</evidence>
<protein>
    <submittedName>
        <fullName evidence="2">Uncharacterized protein</fullName>
    </submittedName>
</protein>
<name>A0A3L6F7K8_MAIZE</name>
<accession>A0A3L6F7K8</accession>
<gene>
    <name evidence="2" type="ORF">Zm00014a_023523</name>
</gene>
<comment type="caution">
    <text evidence="2">The sequence shown here is derived from an EMBL/GenBank/DDBJ whole genome shotgun (WGS) entry which is preliminary data.</text>
</comment>
<keyword evidence="1" id="KW-1133">Transmembrane helix</keyword>
<organism evidence="2">
    <name type="scientific">Zea mays</name>
    <name type="common">Maize</name>
    <dbReference type="NCBI Taxonomy" id="4577"/>
    <lineage>
        <taxon>Eukaryota</taxon>
        <taxon>Viridiplantae</taxon>
        <taxon>Streptophyta</taxon>
        <taxon>Embryophyta</taxon>
        <taxon>Tracheophyta</taxon>
        <taxon>Spermatophyta</taxon>
        <taxon>Magnoliopsida</taxon>
        <taxon>Liliopsida</taxon>
        <taxon>Poales</taxon>
        <taxon>Poaceae</taxon>
        <taxon>PACMAD clade</taxon>
        <taxon>Panicoideae</taxon>
        <taxon>Andropogonodae</taxon>
        <taxon>Andropogoneae</taxon>
        <taxon>Tripsacinae</taxon>
        <taxon>Zea</taxon>
    </lineage>
</organism>
<dbReference type="EMBL" id="NCVQ01000005">
    <property type="protein sequence ID" value="PWZ29115.1"/>
    <property type="molecule type" value="Genomic_DNA"/>
</dbReference>
<keyword evidence="1" id="KW-0812">Transmembrane</keyword>
<proteinExistence type="predicted"/>
<dbReference type="Proteomes" id="UP000251960">
    <property type="component" value="Chromosome 4"/>
</dbReference>
<reference evidence="2" key="1">
    <citation type="journal article" date="2018" name="Nat. Genet.">
        <title>Extensive intraspecific gene order and gene structural variations between Mo17 and other maize genomes.</title>
        <authorList>
            <person name="Sun S."/>
            <person name="Zhou Y."/>
            <person name="Chen J."/>
            <person name="Shi J."/>
            <person name="Zhao H."/>
            <person name="Zhao H."/>
            <person name="Song W."/>
            <person name="Zhang M."/>
            <person name="Cui Y."/>
            <person name="Dong X."/>
            <person name="Liu H."/>
            <person name="Ma X."/>
            <person name="Jiao Y."/>
            <person name="Wang B."/>
            <person name="Wei X."/>
            <person name="Stein J.C."/>
            <person name="Glaubitz J.C."/>
            <person name="Lu F."/>
            <person name="Yu G."/>
            <person name="Liang C."/>
            <person name="Fengler K."/>
            <person name="Li B."/>
            <person name="Rafalski A."/>
            <person name="Schnable P.S."/>
            <person name="Ware D.H."/>
            <person name="Buckler E.S."/>
            <person name="Lai J."/>
        </authorList>
    </citation>
    <scope>NUCLEOTIDE SEQUENCE [LARGE SCALE GENOMIC DNA]</scope>
    <source>
        <tissue evidence="2">Seedling</tissue>
    </source>
</reference>